<evidence type="ECO:0000256" key="5">
    <source>
        <dbReference type="ARBA" id="ARBA00022801"/>
    </source>
</evidence>
<reference evidence="11" key="1">
    <citation type="submission" date="2013-04" db="EMBL/GenBank/DDBJ databases">
        <authorList>
            <person name="Qu J."/>
            <person name="Murali S.C."/>
            <person name="Bandaranaike D."/>
            <person name="Bellair M."/>
            <person name="Blankenburg K."/>
            <person name="Chao H."/>
            <person name="Dinh H."/>
            <person name="Doddapaneni H."/>
            <person name="Downs B."/>
            <person name="Dugan-Rocha S."/>
            <person name="Elkadiri S."/>
            <person name="Gnanaolivu R.D."/>
            <person name="Hernandez B."/>
            <person name="Javaid M."/>
            <person name="Jayaseelan J.C."/>
            <person name="Lee S."/>
            <person name="Li M."/>
            <person name="Ming W."/>
            <person name="Munidasa M."/>
            <person name="Muniz J."/>
            <person name="Nguyen L."/>
            <person name="Ongeri F."/>
            <person name="Osuji N."/>
            <person name="Pu L.-L."/>
            <person name="Puazo M."/>
            <person name="Qu C."/>
            <person name="Quiroz J."/>
            <person name="Raj R."/>
            <person name="Weissenberger G."/>
            <person name="Xin Y."/>
            <person name="Zou X."/>
            <person name="Han Y."/>
            <person name="Richards S."/>
            <person name="Worley K."/>
            <person name="Muzny D."/>
            <person name="Gibbs R."/>
        </authorList>
    </citation>
    <scope>NUCLEOTIDE SEQUENCE</scope>
    <source>
        <strain evidence="11">Sampled in the wild</strain>
    </source>
</reference>
<evidence type="ECO:0000313" key="12">
    <source>
        <dbReference type="Proteomes" id="UP000792457"/>
    </source>
</evidence>
<feature type="compositionally biased region" description="Basic residues" evidence="10">
    <location>
        <begin position="107"/>
        <end position="118"/>
    </location>
</feature>
<gene>
    <name evidence="11" type="ORF">J437_LFUL017464</name>
</gene>
<dbReference type="GO" id="GO:0141221">
    <property type="term" value="F:histone deacetylase activity, hydrolytic mechanism"/>
    <property type="evidence" value="ECO:0007669"/>
    <property type="project" value="UniProtKB-EC"/>
</dbReference>
<dbReference type="EC" id="3.5.1.98" evidence="3"/>
<comment type="subcellular location">
    <subcellularLocation>
        <location evidence="1">Nucleus</location>
    </subcellularLocation>
</comment>
<accession>A0A8K0KLL0</accession>
<keyword evidence="4" id="KW-0678">Repressor</keyword>
<proteinExistence type="inferred from homology"/>
<feature type="non-terminal residue" evidence="11">
    <location>
        <position position="1"/>
    </location>
</feature>
<evidence type="ECO:0000313" key="11">
    <source>
        <dbReference type="EMBL" id="KAG8237534.1"/>
    </source>
</evidence>
<feature type="region of interest" description="Disordered" evidence="10">
    <location>
        <begin position="107"/>
        <end position="164"/>
    </location>
</feature>
<feature type="compositionally biased region" description="Polar residues" evidence="10">
    <location>
        <begin position="119"/>
        <end position="146"/>
    </location>
</feature>
<evidence type="ECO:0000256" key="9">
    <source>
        <dbReference type="ARBA" id="ARBA00023242"/>
    </source>
</evidence>
<sequence>SVLQGSSRTAAAAGGAASSGEGSTVATSEGSASSGTAIGSASTVAPSSPSSSSAASTSSTAVNAHHLLGKYDEDFPLRKTASEPNLLKVRLKQRVIERRNSPIVRRKERLLGNSKRRSQLASAASGVQSSQPGNGTTPIMEETSQYGGPLDAGNQGSISDLSLYSSPSMPNISLGRPPVPHSSAESMKLAPVSEAEVRAAFTARLGMPLTGQMMPGTIPFYPTLPVIEAEYSSPTSPTYIHKQMQSLEQASRVPSMLPSMYQGVPPITDTQVAHARLHKQGHRPLGRTQSAPLPLGHPMLQGSGSGAPQIRQTVLTRAGTRGQAAGQQSQPQTHQQHQLDETPEAEESVAEVIDLTERKGESEIARQQRDREQFLQQQRDLMMRHTLQVSEGKIF</sequence>
<dbReference type="AlphaFoldDB" id="A0A8K0KLL0"/>
<keyword evidence="6" id="KW-0156">Chromatin regulator</keyword>
<feature type="region of interest" description="Disordered" evidence="10">
    <location>
        <begin position="317"/>
        <end position="345"/>
    </location>
</feature>
<evidence type="ECO:0000256" key="8">
    <source>
        <dbReference type="ARBA" id="ARBA00023163"/>
    </source>
</evidence>
<keyword evidence="12" id="KW-1185">Reference proteome</keyword>
<comment type="caution">
    <text evidence="11">The sequence shown here is derived from an EMBL/GenBank/DDBJ whole genome shotgun (WGS) entry which is preliminary data.</text>
</comment>
<protein>
    <recommendedName>
        <fullName evidence="3">histone deacetylase</fullName>
        <ecNumber evidence="3">3.5.1.98</ecNumber>
    </recommendedName>
</protein>
<keyword evidence="5" id="KW-0378">Hydrolase</keyword>
<reference evidence="11" key="2">
    <citation type="submission" date="2017-10" db="EMBL/GenBank/DDBJ databases">
        <title>Ladona fulva Genome sequencing and assembly.</title>
        <authorList>
            <person name="Murali S."/>
            <person name="Richards S."/>
            <person name="Bandaranaike D."/>
            <person name="Bellair M."/>
            <person name="Blankenburg K."/>
            <person name="Chao H."/>
            <person name="Dinh H."/>
            <person name="Doddapaneni H."/>
            <person name="Dugan-Rocha S."/>
            <person name="Elkadiri S."/>
            <person name="Gnanaolivu R."/>
            <person name="Hernandez B."/>
            <person name="Skinner E."/>
            <person name="Javaid M."/>
            <person name="Lee S."/>
            <person name="Li M."/>
            <person name="Ming W."/>
            <person name="Munidasa M."/>
            <person name="Muniz J."/>
            <person name="Nguyen L."/>
            <person name="Hughes D."/>
            <person name="Osuji N."/>
            <person name="Pu L.-L."/>
            <person name="Puazo M."/>
            <person name="Qu C."/>
            <person name="Quiroz J."/>
            <person name="Raj R."/>
            <person name="Weissenberger G."/>
            <person name="Xin Y."/>
            <person name="Zou X."/>
            <person name="Han Y."/>
            <person name="Worley K."/>
            <person name="Muzny D."/>
            <person name="Gibbs R."/>
        </authorList>
    </citation>
    <scope>NUCLEOTIDE SEQUENCE</scope>
    <source>
        <strain evidence="11">Sampled in the wild</strain>
    </source>
</reference>
<feature type="region of interest" description="Disordered" evidence="10">
    <location>
        <begin position="1"/>
        <end position="60"/>
    </location>
</feature>
<keyword evidence="7" id="KW-0805">Transcription regulation</keyword>
<evidence type="ECO:0000256" key="10">
    <source>
        <dbReference type="SAM" id="MobiDB-lite"/>
    </source>
</evidence>
<evidence type="ECO:0000256" key="6">
    <source>
        <dbReference type="ARBA" id="ARBA00022853"/>
    </source>
</evidence>
<comment type="similarity">
    <text evidence="2">Belongs to the histone deacetylase family. HD type 2 subfamily.</text>
</comment>
<name>A0A8K0KLL0_LADFU</name>
<feature type="compositionally biased region" description="Low complexity" evidence="10">
    <location>
        <begin position="322"/>
        <end position="336"/>
    </location>
</feature>
<evidence type="ECO:0000256" key="3">
    <source>
        <dbReference type="ARBA" id="ARBA00012111"/>
    </source>
</evidence>
<dbReference type="Proteomes" id="UP000792457">
    <property type="component" value="Unassembled WGS sequence"/>
</dbReference>
<dbReference type="OrthoDB" id="5232919at2759"/>
<organism evidence="11 12">
    <name type="scientific">Ladona fulva</name>
    <name type="common">Scarce chaser dragonfly</name>
    <name type="synonym">Libellula fulva</name>
    <dbReference type="NCBI Taxonomy" id="123851"/>
    <lineage>
        <taxon>Eukaryota</taxon>
        <taxon>Metazoa</taxon>
        <taxon>Ecdysozoa</taxon>
        <taxon>Arthropoda</taxon>
        <taxon>Hexapoda</taxon>
        <taxon>Insecta</taxon>
        <taxon>Pterygota</taxon>
        <taxon>Palaeoptera</taxon>
        <taxon>Odonata</taxon>
        <taxon>Epiprocta</taxon>
        <taxon>Anisoptera</taxon>
        <taxon>Libelluloidea</taxon>
        <taxon>Libellulidae</taxon>
        <taxon>Ladona</taxon>
    </lineage>
</organism>
<keyword evidence="8" id="KW-0804">Transcription</keyword>
<evidence type="ECO:0000256" key="2">
    <source>
        <dbReference type="ARBA" id="ARBA00007738"/>
    </source>
</evidence>
<dbReference type="PANTHER" id="PTHR45364:SF12">
    <property type="entry name" value="HISTONE DEACETYLASE"/>
    <property type="match status" value="1"/>
</dbReference>
<keyword evidence="9" id="KW-0539">Nucleus</keyword>
<evidence type="ECO:0000256" key="7">
    <source>
        <dbReference type="ARBA" id="ARBA00023015"/>
    </source>
</evidence>
<dbReference type="GO" id="GO:0005634">
    <property type="term" value="C:nucleus"/>
    <property type="evidence" value="ECO:0007669"/>
    <property type="project" value="UniProtKB-SubCell"/>
</dbReference>
<evidence type="ECO:0000256" key="1">
    <source>
        <dbReference type="ARBA" id="ARBA00004123"/>
    </source>
</evidence>
<evidence type="ECO:0000256" key="4">
    <source>
        <dbReference type="ARBA" id="ARBA00022491"/>
    </source>
</evidence>
<dbReference type="EMBL" id="KZ309183">
    <property type="protein sequence ID" value="KAG8237534.1"/>
    <property type="molecule type" value="Genomic_DNA"/>
</dbReference>
<dbReference type="PANTHER" id="PTHR45364">
    <property type="entry name" value="HISTONE DEACETYLASE 9-RELATED"/>
    <property type="match status" value="1"/>
</dbReference>